<proteinExistence type="predicted"/>
<evidence type="ECO:0000313" key="2">
    <source>
        <dbReference type="Proteomes" id="UP000197068"/>
    </source>
</evidence>
<accession>A0ABQ0MWU4</accession>
<dbReference type="Pfam" id="PF04134">
    <property type="entry name" value="DCC1-like"/>
    <property type="match status" value="1"/>
</dbReference>
<dbReference type="InterPro" id="IPR007263">
    <property type="entry name" value="DCC1-like"/>
</dbReference>
<dbReference type="PANTHER" id="PTHR33639">
    <property type="entry name" value="THIOL-DISULFIDE OXIDOREDUCTASE DCC"/>
    <property type="match status" value="1"/>
</dbReference>
<protein>
    <submittedName>
        <fullName evidence="1">Thiol-disulfide oxidoreductase</fullName>
    </submittedName>
</protein>
<comment type="caution">
    <text evidence="1">The sequence shown here is derived from an EMBL/GenBank/DDBJ whole genome shotgun (WGS) entry which is preliminary data.</text>
</comment>
<organism evidence="1 2">
    <name type="scientific">Colwellia marinimaniae</name>
    <dbReference type="NCBI Taxonomy" id="1513592"/>
    <lineage>
        <taxon>Bacteria</taxon>
        <taxon>Pseudomonadati</taxon>
        <taxon>Pseudomonadota</taxon>
        <taxon>Gammaproteobacteria</taxon>
        <taxon>Alteromonadales</taxon>
        <taxon>Colwelliaceae</taxon>
        <taxon>Colwellia</taxon>
    </lineage>
</organism>
<sequence length="147" mass="17166">MVKYPPNVGINDGVILFDGVCKLCNAWCQFIIKVDRQQRFTLCSVQSPEGQSILKHFGMPTNHFDTMLLVEGNHCFDKSDAFLNVVNKLGLPWRLLYLFKIIPKGIRNWLYDRIALNRYYLFGQYDSCMLPSKENEHRFLKGKSEKQ</sequence>
<dbReference type="PANTHER" id="PTHR33639:SF2">
    <property type="entry name" value="DUF393 DOMAIN-CONTAINING PROTEIN"/>
    <property type="match status" value="1"/>
</dbReference>
<gene>
    <name evidence="1" type="ORF">MTCD1_02431</name>
</gene>
<name>A0ABQ0MWU4_9GAMM</name>
<dbReference type="EMBL" id="BDQM01000019">
    <property type="protein sequence ID" value="GAW96808.1"/>
    <property type="molecule type" value="Genomic_DNA"/>
</dbReference>
<reference evidence="1 2" key="1">
    <citation type="submission" date="2017-06" db="EMBL/GenBank/DDBJ databases">
        <title>Whole Genome Sequences of Colwellia marinimaniae MTCD1.</title>
        <authorList>
            <person name="Kusumoto H."/>
            <person name="Inoue M."/>
            <person name="Tanikawa K."/>
            <person name="Maeji H."/>
            <person name="Cameron J.H."/>
            <person name="Bartlett D.H."/>
        </authorList>
    </citation>
    <scope>NUCLEOTIDE SEQUENCE [LARGE SCALE GENOMIC DNA]</scope>
    <source>
        <strain evidence="1 2">MTCD1</strain>
    </source>
</reference>
<dbReference type="Proteomes" id="UP000197068">
    <property type="component" value="Unassembled WGS sequence"/>
</dbReference>
<evidence type="ECO:0000313" key="1">
    <source>
        <dbReference type="EMBL" id="GAW96808.1"/>
    </source>
</evidence>
<keyword evidence="2" id="KW-1185">Reference proteome</keyword>
<dbReference type="InterPro" id="IPR052927">
    <property type="entry name" value="DCC_oxidoreductase"/>
</dbReference>